<evidence type="ECO:0000313" key="2">
    <source>
        <dbReference type="Proteomes" id="UP000807353"/>
    </source>
</evidence>
<reference evidence="1" key="1">
    <citation type="submission" date="2020-11" db="EMBL/GenBank/DDBJ databases">
        <authorList>
            <consortium name="DOE Joint Genome Institute"/>
            <person name="Ahrendt S."/>
            <person name="Riley R."/>
            <person name="Andreopoulos W."/>
            <person name="Labutti K."/>
            <person name="Pangilinan J."/>
            <person name="Ruiz-Duenas F.J."/>
            <person name="Barrasa J.M."/>
            <person name="Sanchez-Garcia M."/>
            <person name="Camarero S."/>
            <person name="Miyauchi S."/>
            <person name="Serrano A."/>
            <person name="Linde D."/>
            <person name="Babiker R."/>
            <person name="Drula E."/>
            <person name="Ayuso-Fernandez I."/>
            <person name="Pacheco R."/>
            <person name="Padilla G."/>
            <person name="Ferreira P."/>
            <person name="Barriuso J."/>
            <person name="Kellner H."/>
            <person name="Castanera R."/>
            <person name="Alfaro M."/>
            <person name="Ramirez L."/>
            <person name="Pisabarro A.G."/>
            <person name="Kuo A."/>
            <person name="Tritt A."/>
            <person name="Lipzen A."/>
            <person name="He G."/>
            <person name="Yan M."/>
            <person name="Ng V."/>
            <person name="Cullen D."/>
            <person name="Martin F."/>
            <person name="Rosso M.-N."/>
            <person name="Henrissat B."/>
            <person name="Hibbett D."/>
            <person name="Martinez A.T."/>
            <person name="Grigoriev I.V."/>
        </authorList>
    </citation>
    <scope>NUCLEOTIDE SEQUENCE</scope>
    <source>
        <strain evidence="1">CBS 247.69</strain>
    </source>
</reference>
<comment type="caution">
    <text evidence="1">The sequence shown here is derived from an EMBL/GenBank/DDBJ whole genome shotgun (WGS) entry which is preliminary data.</text>
</comment>
<organism evidence="1 2">
    <name type="scientific">Collybia nuda</name>
    <dbReference type="NCBI Taxonomy" id="64659"/>
    <lineage>
        <taxon>Eukaryota</taxon>
        <taxon>Fungi</taxon>
        <taxon>Dikarya</taxon>
        <taxon>Basidiomycota</taxon>
        <taxon>Agaricomycotina</taxon>
        <taxon>Agaricomycetes</taxon>
        <taxon>Agaricomycetidae</taxon>
        <taxon>Agaricales</taxon>
        <taxon>Tricholomatineae</taxon>
        <taxon>Clitocybaceae</taxon>
        <taxon>Collybia</taxon>
    </lineage>
</organism>
<accession>A0A9P5XWW3</accession>
<gene>
    <name evidence="1" type="ORF">BDZ94DRAFT_1239513</name>
</gene>
<evidence type="ECO:0000313" key="1">
    <source>
        <dbReference type="EMBL" id="KAF9459078.1"/>
    </source>
</evidence>
<proteinExistence type="predicted"/>
<protein>
    <submittedName>
        <fullName evidence="1">Uncharacterized protein</fullName>
    </submittedName>
</protein>
<keyword evidence="2" id="KW-1185">Reference proteome</keyword>
<dbReference type="EMBL" id="MU150324">
    <property type="protein sequence ID" value="KAF9459078.1"/>
    <property type="molecule type" value="Genomic_DNA"/>
</dbReference>
<dbReference type="Proteomes" id="UP000807353">
    <property type="component" value="Unassembled WGS sequence"/>
</dbReference>
<name>A0A9P5XWW3_9AGAR</name>
<sequence length="185" mass="20705">MSTLEEIQAIYDFRFDKASRRWLLASGVNIGYTNSKPLNQGTIRLNETEHKRSEGKITNHQMVSLSGEHAVGFYLVQQPNCRNHLKRSEGDITDDKGHLPIFKKGWAKNNSHDSILNTWMPEITVPSIYISVATRSAGYFNLTAPTRPLLNCCLMEGLPQAAFPGSDVYQTSARLPVDPDGFPPE</sequence>
<dbReference type="AlphaFoldDB" id="A0A9P5XWW3"/>